<accession>A0A0D2ZQ05</accession>
<dbReference type="Gramene" id="Bo00581s140.1">
    <property type="protein sequence ID" value="Bo00581s140.1"/>
    <property type="gene ID" value="Bo00581s140"/>
</dbReference>
<feature type="region of interest" description="Disordered" evidence="1">
    <location>
        <begin position="73"/>
        <end position="111"/>
    </location>
</feature>
<dbReference type="AlphaFoldDB" id="A0A0D2ZQ05"/>
<evidence type="ECO:0000313" key="3">
    <source>
        <dbReference type="Proteomes" id="UP000032141"/>
    </source>
</evidence>
<dbReference type="HOGENOM" id="CLU_2161966_0_0_1"/>
<proteinExistence type="predicted"/>
<reference evidence="2" key="2">
    <citation type="submission" date="2015-06" db="UniProtKB">
        <authorList>
            <consortium name="EnsemblPlants"/>
        </authorList>
    </citation>
    <scope>IDENTIFICATION</scope>
</reference>
<dbReference type="Proteomes" id="UP000032141">
    <property type="component" value="Unassembled WGS sequence"/>
</dbReference>
<name>A0A0D2ZQ05_BRAOL</name>
<organism evidence="2 3">
    <name type="scientific">Brassica oleracea var. oleracea</name>
    <dbReference type="NCBI Taxonomy" id="109376"/>
    <lineage>
        <taxon>Eukaryota</taxon>
        <taxon>Viridiplantae</taxon>
        <taxon>Streptophyta</taxon>
        <taxon>Embryophyta</taxon>
        <taxon>Tracheophyta</taxon>
        <taxon>Spermatophyta</taxon>
        <taxon>Magnoliopsida</taxon>
        <taxon>eudicotyledons</taxon>
        <taxon>Gunneridae</taxon>
        <taxon>Pentapetalae</taxon>
        <taxon>rosids</taxon>
        <taxon>malvids</taxon>
        <taxon>Brassicales</taxon>
        <taxon>Brassicaceae</taxon>
        <taxon>Brassiceae</taxon>
        <taxon>Brassica</taxon>
    </lineage>
</organism>
<feature type="compositionally biased region" description="Basic residues" evidence="1">
    <location>
        <begin position="73"/>
        <end position="97"/>
    </location>
</feature>
<sequence length="111" mass="13076">MDINHMWQGLTQTNLNRCALSLSATVDCFTSLTGFHLLTTTTAAERGGVKNSGWRWSYVKVVSFLLRLFKKRKREKKKKKKKKKKKRRRCERSRRRRGTDITGLERGDEEM</sequence>
<evidence type="ECO:0000313" key="2">
    <source>
        <dbReference type="EnsemblPlants" id="Bo00581s140.1"/>
    </source>
</evidence>
<reference evidence="2" key="1">
    <citation type="journal article" date="2014" name="Genome Biol.">
        <title>Transcriptome and methylome profiling reveals relics of genome dominance in the mesopolyploid Brassica oleracea.</title>
        <authorList>
            <person name="Parkin I.A."/>
            <person name="Koh C."/>
            <person name="Tang H."/>
            <person name="Robinson S.J."/>
            <person name="Kagale S."/>
            <person name="Clarke W.E."/>
            <person name="Town C.D."/>
            <person name="Nixon J."/>
            <person name="Krishnakumar V."/>
            <person name="Bidwell S.L."/>
            <person name="Denoeud F."/>
            <person name="Belcram H."/>
            <person name="Links M.G."/>
            <person name="Just J."/>
            <person name="Clarke C."/>
            <person name="Bender T."/>
            <person name="Huebert T."/>
            <person name="Mason A.S."/>
            <person name="Pires J.C."/>
            <person name="Barker G."/>
            <person name="Moore J."/>
            <person name="Walley P.G."/>
            <person name="Manoli S."/>
            <person name="Batley J."/>
            <person name="Edwards D."/>
            <person name="Nelson M.N."/>
            <person name="Wang X."/>
            <person name="Paterson A.H."/>
            <person name="King G."/>
            <person name="Bancroft I."/>
            <person name="Chalhoub B."/>
            <person name="Sharpe A.G."/>
        </authorList>
    </citation>
    <scope>NUCLEOTIDE SEQUENCE [LARGE SCALE GENOMIC DNA]</scope>
    <source>
        <strain evidence="2">cv. TO1000</strain>
    </source>
</reference>
<keyword evidence="3" id="KW-1185">Reference proteome</keyword>
<dbReference type="EnsemblPlants" id="Bo00581s140.1">
    <property type="protein sequence ID" value="Bo00581s140.1"/>
    <property type="gene ID" value="Bo00581s140"/>
</dbReference>
<protein>
    <submittedName>
        <fullName evidence="2">Uncharacterized protein</fullName>
    </submittedName>
</protein>
<evidence type="ECO:0000256" key="1">
    <source>
        <dbReference type="SAM" id="MobiDB-lite"/>
    </source>
</evidence>